<dbReference type="OrthoDB" id="9809364at2"/>
<dbReference type="InterPro" id="IPR006665">
    <property type="entry name" value="OmpA-like"/>
</dbReference>
<dbReference type="InterPro" id="IPR036737">
    <property type="entry name" value="OmpA-like_sf"/>
</dbReference>
<dbReference type="Pfam" id="PF13432">
    <property type="entry name" value="TPR_16"/>
    <property type="match status" value="1"/>
</dbReference>
<keyword evidence="8" id="KW-1185">Reference proteome</keyword>
<feature type="signal peptide" evidence="5">
    <location>
        <begin position="1"/>
        <end position="19"/>
    </location>
</feature>
<dbReference type="STRING" id="926562.Oweho_0390"/>
<dbReference type="KEGG" id="oho:Oweho_0390"/>
<dbReference type="PANTHER" id="PTHR30329:SF21">
    <property type="entry name" value="LIPOPROTEIN YIAD-RELATED"/>
    <property type="match status" value="1"/>
</dbReference>
<proteinExistence type="predicted"/>
<dbReference type="RefSeq" id="WP_014200770.1">
    <property type="nucleotide sequence ID" value="NC_016599.1"/>
</dbReference>
<dbReference type="PANTHER" id="PTHR30329">
    <property type="entry name" value="STATOR ELEMENT OF FLAGELLAR MOTOR COMPLEX"/>
    <property type="match status" value="1"/>
</dbReference>
<dbReference type="SMART" id="SM00028">
    <property type="entry name" value="TPR"/>
    <property type="match status" value="2"/>
</dbReference>
<dbReference type="eggNOG" id="COG2885">
    <property type="taxonomic scope" value="Bacteria"/>
</dbReference>
<protein>
    <submittedName>
        <fullName evidence="7">Outer membrane protein/peptidoglycan-associated (Lipo)protein</fullName>
    </submittedName>
</protein>
<accession>G8R8M7</accession>
<evidence type="ECO:0000259" key="6">
    <source>
        <dbReference type="PROSITE" id="PS51123"/>
    </source>
</evidence>
<comment type="subcellular location">
    <subcellularLocation>
        <location evidence="1">Cell outer membrane</location>
    </subcellularLocation>
</comment>
<dbReference type="PROSITE" id="PS51123">
    <property type="entry name" value="OMPA_2"/>
    <property type="match status" value="1"/>
</dbReference>
<dbReference type="CDD" id="cd07185">
    <property type="entry name" value="OmpA_C-like"/>
    <property type="match status" value="1"/>
</dbReference>
<keyword evidence="5" id="KW-0732">Signal</keyword>
<dbReference type="InterPro" id="IPR019734">
    <property type="entry name" value="TPR_rpt"/>
</dbReference>
<reference evidence="7 8" key="1">
    <citation type="journal article" date="2012" name="Stand. Genomic Sci.">
        <title>Genome sequence of the orange-pigmented seawater bacterium Owenweeksia hongkongensis type strain (UST20020801(T)).</title>
        <authorList>
            <person name="Riedel T."/>
            <person name="Held B."/>
            <person name="Nolan M."/>
            <person name="Lucas S."/>
            <person name="Lapidus A."/>
            <person name="Tice H."/>
            <person name="Del Rio T.G."/>
            <person name="Cheng J.F."/>
            <person name="Han C."/>
            <person name="Tapia R."/>
            <person name="Goodwin L.A."/>
            <person name="Pitluck S."/>
            <person name="Liolios K."/>
            <person name="Mavromatis K."/>
            <person name="Pagani I."/>
            <person name="Ivanova N."/>
            <person name="Mikhailova N."/>
            <person name="Pati A."/>
            <person name="Chen A."/>
            <person name="Palaniappan K."/>
            <person name="Rohde M."/>
            <person name="Tindall B.J."/>
            <person name="Detter J.C."/>
            <person name="Goker M."/>
            <person name="Woyke T."/>
            <person name="Bristow J."/>
            <person name="Eisen J.A."/>
            <person name="Markowitz V."/>
            <person name="Hugenholtz P."/>
            <person name="Klenk H.P."/>
            <person name="Kyrpides N.C."/>
        </authorList>
    </citation>
    <scope>NUCLEOTIDE SEQUENCE</scope>
    <source>
        <strain evidence="8">DSM 17368 / JCM 12287 / NRRL B-23963</strain>
    </source>
</reference>
<evidence type="ECO:0000256" key="2">
    <source>
        <dbReference type="ARBA" id="ARBA00023136"/>
    </source>
</evidence>
<evidence type="ECO:0000256" key="5">
    <source>
        <dbReference type="SAM" id="SignalP"/>
    </source>
</evidence>
<dbReference type="HOGENOM" id="CLU_014978_1_0_10"/>
<dbReference type="SUPFAM" id="SSF48452">
    <property type="entry name" value="TPR-like"/>
    <property type="match status" value="1"/>
</dbReference>
<feature type="chain" id="PRO_5003515794" evidence="5">
    <location>
        <begin position="20"/>
        <end position="630"/>
    </location>
</feature>
<dbReference type="GO" id="GO:0009279">
    <property type="term" value="C:cell outer membrane"/>
    <property type="evidence" value="ECO:0007669"/>
    <property type="project" value="UniProtKB-SubCell"/>
</dbReference>
<evidence type="ECO:0000256" key="1">
    <source>
        <dbReference type="ARBA" id="ARBA00004442"/>
    </source>
</evidence>
<evidence type="ECO:0000256" key="3">
    <source>
        <dbReference type="ARBA" id="ARBA00023237"/>
    </source>
</evidence>
<dbReference type="Gene3D" id="2.60.40.1120">
    <property type="entry name" value="Carboxypeptidase-like, regulatory domain"/>
    <property type="match status" value="1"/>
</dbReference>
<dbReference type="InterPro" id="IPR011659">
    <property type="entry name" value="WD40"/>
</dbReference>
<sequence length="630" mass="70437">MRFLSLALLIFSLSFSAFSQSKKSFKYFNSAREEMRNNNYQKALDDLDKAITDSPDFIEAILFKADLYKEMGQGDKALPLYEQALQNNAPFYVNLFYGEALFNEGEYSKAIEYLKRYAQNPQASQKYMSQANELIENCEFALTATQQPKAYNPQNLGQKVNSKAMEYFPSISADGNTLVFTHRDPNGNPSDEDFWFTTRDSVGADWGKASPLKGSLNTTLNEGAQSITASGNVIFFAACDRPQGQGSCDIYASFLTKEGFWSKPVNLGPNVNTGMWESQPSISSDGKTIYFVRGRNSYDKNIEIMYSTLENGRWSEAQKIPGKVNTKGQETSPYIHFDNQSLYFSSNGHPGMGDLDFFVSRRQEDGTWGEPQNLGYPINTSGQEFSLIVSPDGKTGFFSSDNIAGGFGLLDLYSFELPEESQAVEIAYIKGKVTNKKTGELVDAEIEFSDLDKNKVVLLENSGRDGRYFSVLPGNGDYGLSVQKKGFLFYSKNFSLKTESQERAFELNVELLPIEIGDKVKLENIFFGFDSYEIDEKSFSELATVEHFMKENPTVKISVEGHTDNEGSASHNKTLSENRAKAVYNYLVNKGIDASRLSYKGFGDSEPVATNDTEEGRALNRRTEIKITGI</sequence>
<dbReference type="EMBL" id="CP003156">
    <property type="protein sequence ID" value="AEV31409.1"/>
    <property type="molecule type" value="Genomic_DNA"/>
</dbReference>
<dbReference type="Gene3D" id="3.30.1330.60">
    <property type="entry name" value="OmpA-like domain"/>
    <property type="match status" value="1"/>
</dbReference>
<keyword evidence="3" id="KW-0998">Cell outer membrane</keyword>
<feature type="domain" description="OmpA-like" evidence="6">
    <location>
        <begin position="514"/>
        <end position="630"/>
    </location>
</feature>
<keyword evidence="2 4" id="KW-0472">Membrane</keyword>
<name>G8R8M7_OWEHD</name>
<dbReference type="InterPro" id="IPR011990">
    <property type="entry name" value="TPR-like_helical_dom_sf"/>
</dbReference>
<dbReference type="Pfam" id="PF07676">
    <property type="entry name" value="PD40"/>
    <property type="match status" value="4"/>
</dbReference>
<dbReference type="Gene3D" id="2.120.10.30">
    <property type="entry name" value="TolB, C-terminal domain"/>
    <property type="match status" value="1"/>
</dbReference>
<gene>
    <name evidence="7" type="ordered locus">Oweho_0390</name>
</gene>
<organism evidence="7 8">
    <name type="scientific">Owenweeksia hongkongensis (strain DSM 17368 / CIP 108786 / JCM 12287 / NRRL B-23963 / UST20020801)</name>
    <dbReference type="NCBI Taxonomy" id="926562"/>
    <lineage>
        <taxon>Bacteria</taxon>
        <taxon>Pseudomonadati</taxon>
        <taxon>Bacteroidota</taxon>
        <taxon>Flavobacteriia</taxon>
        <taxon>Flavobacteriales</taxon>
        <taxon>Owenweeksiaceae</taxon>
        <taxon>Owenweeksia</taxon>
    </lineage>
</organism>
<dbReference type="InterPro" id="IPR006664">
    <property type="entry name" value="OMP_bac"/>
</dbReference>
<dbReference type="AlphaFoldDB" id="G8R8M7"/>
<dbReference type="Pfam" id="PF00691">
    <property type="entry name" value="OmpA"/>
    <property type="match status" value="1"/>
</dbReference>
<dbReference type="Proteomes" id="UP000005631">
    <property type="component" value="Chromosome"/>
</dbReference>
<dbReference type="InterPro" id="IPR050330">
    <property type="entry name" value="Bact_OuterMem_StrucFunc"/>
</dbReference>
<dbReference type="eggNOG" id="COG3063">
    <property type="taxonomic scope" value="Bacteria"/>
</dbReference>
<evidence type="ECO:0000256" key="4">
    <source>
        <dbReference type="PROSITE-ProRule" id="PRU00473"/>
    </source>
</evidence>
<evidence type="ECO:0000313" key="7">
    <source>
        <dbReference type="EMBL" id="AEV31409.1"/>
    </source>
</evidence>
<dbReference type="SUPFAM" id="SSF103088">
    <property type="entry name" value="OmpA-like"/>
    <property type="match status" value="1"/>
</dbReference>
<evidence type="ECO:0000313" key="8">
    <source>
        <dbReference type="Proteomes" id="UP000005631"/>
    </source>
</evidence>
<dbReference type="SUPFAM" id="SSF82171">
    <property type="entry name" value="DPP6 N-terminal domain-like"/>
    <property type="match status" value="1"/>
</dbReference>
<dbReference type="InterPro" id="IPR011042">
    <property type="entry name" value="6-blade_b-propeller_TolB-like"/>
</dbReference>
<dbReference type="Gene3D" id="1.25.40.10">
    <property type="entry name" value="Tetratricopeptide repeat domain"/>
    <property type="match status" value="1"/>
</dbReference>
<dbReference type="PRINTS" id="PR01021">
    <property type="entry name" value="OMPADOMAIN"/>
</dbReference>